<feature type="compositionally biased region" description="Low complexity" evidence="1">
    <location>
        <begin position="130"/>
        <end position="144"/>
    </location>
</feature>
<sequence length="581" mass="61212">MTTFQDPPPHSRRAVRQSERGENPDAQANFAQFTGDQPVAPAENPAEGAENAVAEPFAGPAPTGRRARAAAPDDRDAQATTPPQAEPLNYATQGGASTSAHEPWAQPSTHAQAPEQAYRVRDFSPEGRRTASAPQQPQPWATTPGARPTEGAAPLEYRTQAAPPRLPVPAPETQQATPPAQVTTPPAQVTSPPSAFLPPAAQAPQVPVHAVPAPASPEPQTMSRREMRALLAQQEAAAASAAPSVPPLVEPVAPSSASALSNAMAEFEALTRARTAPAEQPELAADQTTPPAEQTTPPVRETDADEAFSAAAEAREAQDERARVEFAEREAADQARQQAEHESQAEAVRHAELRAEEERQEQARRAEAADTERAEALHAATLEANALANAQTERDAAALVAESQVQLAPQFVEPEVTEQPFSSAAGHWSRQGELDDETQPYENTLSREVGGSNIATTTSALVLPVIPAPDFSTAIGNTGDILVTGSIDLPRSLGTTGGDARRYDDPDVDNLFDAFDNEIISTDSAPVRAIRAVSTHTSTHGVLANAQPKTSRLLPILLGTTVVLAAAVVTLLVVAFVNGMF</sequence>
<keyword evidence="2" id="KW-1133">Transmembrane helix</keyword>
<keyword evidence="2" id="KW-0472">Membrane</keyword>
<proteinExistence type="predicted"/>
<feature type="compositionally biased region" description="Low complexity" evidence="1">
    <location>
        <begin position="284"/>
        <end position="298"/>
    </location>
</feature>
<name>A0A4Q9GSC7_9MICO</name>
<dbReference type="RefSeq" id="WP_130981145.1">
    <property type="nucleotide sequence ID" value="NZ_SISG01000001.1"/>
</dbReference>
<feature type="compositionally biased region" description="Low complexity" evidence="1">
    <location>
        <begin position="229"/>
        <end position="243"/>
    </location>
</feature>
<organism evidence="3 4">
    <name type="scientific">Glaciihabitans arcticus</name>
    <dbReference type="NCBI Taxonomy" id="2668039"/>
    <lineage>
        <taxon>Bacteria</taxon>
        <taxon>Bacillati</taxon>
        <taxon>Actinomycetota</taxon>
        <taxon>Actinomycetes</taxon>
        <taxon>Micrococcales</taxon>
        <taxon>Microbacteriaceae</taxon>
        <taxon>Glaciihabitans</taxon>
    </lineage>
</organism>
<evidence type="ECO:0000313" key="3">
    <source>
        <dbReference type="EMBL" id="TBN57034.1"/>
    </source>
</evidence>
<feature type="compositionally biased region" description="Low complexity" evidence="1">
    <location>
        <begin position="38"/>
        <end position="64"/>
    </location>
</feature>
<feature type="compositionally biased region" description="Polar residues" evidence="1">
    <location>
        <begin position="90"/>
        <end position="111"/>
    </location>
</feature>
<keyword evidence="2" id="KW-0812">Transmembrane</keyword>
<feature type="compositionally biased region" description="Low complexity" evidence="1">
    <location>
        <begin position="171"/>
        <end position="213"/>
    </location>
</feature>
<feature type="compositionally biased region" description="Basic and acidic residues" evidence="1">
    <location>
        <begin position="118"/>
        <end position="129"/>
    </location>
</feature>
<dbReference type="EMBL" id="SISG01000001">
    <property type="protein sequence ID" value="TBN57034.1"/>
    <property type="molecule type" value="Genomic_DNA"/>
</dbReference>
<accession>A0A4Q9GSC7</accession>
<feature type="compositionally biased region" description="Low complexity" evidence="1">
    <location>
        <begin position="250"/>
        <end position="261"/>
    </location>
</feature>
<evidence type="ECO:0000256" key="2">
    <source>
        <dbReference type="SAM" id="Phobius"/>
    </source>
</evidence>
<comment type="caution">
    <text evidence="3">The sequence shown here is derived from an EMBL/GenBank/DDBJ whole genome shotgun (WGS) entry which is preliminary data.</text>
</comment>
<reference evidence="4" key="1">
    <citation type="submission" date="2019-02" db="EMBL/GenBank/DDBJ databases">
        <title>Glaciihabitans arcticus sp. nov., a psychrotolerant bacterium isolated from polar soil.</title>
        <authorList>
            <person name="Dahal R.H."/>
        </authorList>
    </citation>
    <scope>NUCLEOTIDE SEQUENCE [LARGE SCALE GENOMIC DNA]</scope>
    <source>
        <strain evidence="4">RP-3-7</strain>
    </source>
</reference>
<evidence type="ECO:0000256" key="1">
    <source>
        <dbReference type="SAM" id="MobiDB-lite"/>
    </source>
</evidence>
<feature type="compositionally biased region" description="Basic and acidic residues" evidence="1">
    <location>
        <begin position="313"/>
        <end position="374"/>
    </location>
</feature>
<keyword evidence="4" id="KW-1185">Reference proteome</keyword>
<feature type="region of interest" description="Disordered" evidence="1">
    <location>
        <begin position="1"/>
        <end position="374"/>
    </location>
</feature>
<evidence type="ECO:0000313" key="4">
    <source>
        <dbReference type="Proteomes" id="UP000294194"/>
    </source>
</evidence>
<protein>
    <submittedName>
        <fullName evidence="3">Uncharacterized protein</fullName>
    </submittedName>
</protein>
<dbReference type="AlphaFoldDB" id="A0A4Q9GSC7"/>
<feature type="transmembrane region" description="Helical" evidence="2">
    <location>
        <begin position="553"/>
        <end position="577"/>
    </location>
</feature>
<dbReference type="Proteomes" id="UP000294194">
    <property type="component" value="Unassembled WGS sequence"/>
</dbReference>
<gene>
    <name evidence="3" type="ORF">EYE40_06260</name>
</gene>